<dbReference type="EMBL" id="HF935354">
    <property type="protein sequence ID" value="CCX29764.1"/>
    <property type="molecule type" value="Genomic_DNA"/>
</dbReference>
<reference evidence="1 2" key="1">
    <citation type="journal article" date="2013" name="PLoS Genet.">
        <title>The genome and development-dependent transcriptomes of Pyronema confluens: a window into fungal evolution.</title>
        <authorList>
            <person name="Traeger S."/>
            <person name="Altegoer F."/>
            <person name="Freitag M."/>
            <person name="Gabaldon T."/>
            <person name="Kempken F."/>
            <person name="Kumar A."/>
            <person name="Marcet-Houben M."/>
            <person name="Poggeler S."/>
            <person name="Stajich J.E."/>
            <person name="Nowrousian M."/>
        </authorList>
    </citation>
    <scope>NUCLEOTIDE SEQUENCE [LARGE SCALE GENOMIC DNA]</scope>
    <source>
        <strain evidence="2">CBS 100304</strain>
        <tissue evidence="1">Vegetative mycelium</tissue>
    </source>
</reference>
<sequence length="26" mass="2986">MKGRFLASGMFSFEEFSPNIRDFGKS</sequence>
<dbReference type="AlphaFoldDB" id="U4LCE5"/>
<dbReference type="Proteomes" id="UP000018144">
    <property type="component" value="Unassembled WGS sequence"/>
</dbReference>
<evidence type="ECO:0000313" key="2">
    <source>
        <dbReference type="Proteomes" id="UP000018144"/>
    </source>
</evidence>
<evidence type="ECO:0000313" key="1">
    <source>
        <dbReference type="EMBL" id="CCX29764.1"/>
    </source>
</evidence>
<organism evidence="1 2">
    <name type="scientific">Pyronema omphalodes (strain CBS 100304)</name>
    <name type="common">Pyronema confluens</name>
    <dbReference type="NCBI Taxonomy" id="1076935"/>
    <lineage>
        <taxon>Eukaryota</taxon>
        <taxon>Fungi</taxon>
        <taxon>Dikarya</taxon>
        <taxon>Ascomycota</taxon>
        <taxon>Pezizomycotina</taxon>
        <taxon>Pezizomycetes</taxon>
        <taxon>Pezizales</taxon>
        <taxon>Pyronemataceae</taxon>
        <taxon>Pyronema</taxon>
    </lineage>
</organism>
<protein>
    <submittedName>
        <fullName evidence="1">Uncharacterized protein</fullName>
    </submittedName>
</protein>
<accession>U4LCE5</accession>
<proteinExistence type="predicted"/>
<gene>
    <name evidence="1" type="ORF">PCON_07090</name>
</gene>
<keyword evidence="2" id="KW-1185">Reference proteome</keyword>
<name>U4LCE5_PYROM</name>